<gene>
    <name evidence="2" type="ORF">KUV26_21725</name>
</gene>
<organism evidence="2 3">
    <name type="scientific">Leisingera daeponensis</name>
    <dbReference type="NCBI Taxonomy" id="405746"/>
    <lineage>
        <taxon>Bacteria</taxon>
        <taxon>Pseudomonadati</taxon>
        <taxon>Pseudomonadota</taxon>
        <taxon>Alphaproteobacteria</taxon>
        <taxon>Rhodobacterales</taxon>
        <taxon>Roseobacteraceae</taxon>
        <taxon>Leisingera</taxon>
    </lineage>
</organism>
<evidence type="ECO:0000256" key="1">
    <source>
        <dbReference type="SAM" id="Phobius"/>
    </source>
</evidence>
<keyword evidence="1" id="KW-1133">Transmembrane helix</keyword>
<dbReference type="EMBL" id="JAHVJA010000017">
    <property type="protein sequence ID" value="MBY6142062.1"/>
    <property type="molecule type" value="Genomic_DNA"/>
</dbReference>
<comment type="caution">
    <text evidence="2">The sequence shown here is derived from an EMBL/GenBank/DDBJ whole genome shotgun (WGS) entry which is preliminary data.</text>
</comment>
<name>A0ABS7NLJ6_9RHOB</name>
<sequence length="226" mass="23940">MRQEIIIHGVPDSIRLDAWWLETTAGPPQRRSDRVHGAGALLASLRMRHAIPILASLVAIADWLFWEQLPGISVAVFALVLSAAIMAMKPRRPSAREWAGAAAVALLSNLPAAVELQFLSFMFSLGGLACLAAWAVYGRGANARVALRIALRLPTLGAPLLARSALCALSTAGLGREIRRQAASMMLPLLMGAVSLNSGGSWTSVSGAPDSRTVRCVDATFLPALL</sequence>
<accession>A0ABS7NLJ6</accession>
<evidence type="ECO:0000313" key="2">
    <source>
        <dbReference type="EMBL" id="MBY6142062.1"/>
    </source>
</evidence>
<reference evidence="2 3" key="1">
    <citation type="submission" date="2021-06" db="EMBL/GenBank/DDBJ databases">
        <title>50 bacteria genomes isolated from Dapeng, Shenzhen, China.</title>
        <authorList>
            <person name="Zheng W."/>
            <person name="Yu S."/>
            <person name="Huang Y."/>
        </authorList>
    </citation>
    <scope>NUCLEOTIDE SEQUENCE [LARGE SCALE GENOMIC DNA]</scope>
    <source>
        <strain evidence="2 3">DP1N14-2</strain>
    </source>
</reference>
<evidence type="ECO:0000313" key="3">
    <source>
        <dbReference type="Proteomes" id="UP000766629"/>
    </source>
</evidence>
<dbReference type="RefSeq" id="WP_222509981.1">
    <property type="nucleotide sequence ID" value="NZ_JAHVJA010000017.1"/>
</dbReference>
<protein>
    <recommendedName>
        <fullName evidence="4">ComEC/Rec2-related protein domain-containing protein</fullName>
    </recommendedName>
</protein>
<dbReference type="Proteomes" id="UP000766629">
    <property type="component" value="Unassembled WGS sequence"/>
</dbReference>
<keyword evidence="1" id="KW-0812">Transmembrane</keyword>
<keyword evidence="1" id="KW-0472">Membrane</keyword>
<feature type="transmembrane region" description="Helical" evidence="1">
    <location>
        <begin position="72"/>
        <end position="88"/>
    </location>
</feature>
<keyword evidence="3" id="KW-1185">Reference proteome</keyword>
<evidence type="ECO:0008006" key="4">
    <source>
        <dbReference type="Google" id="ProtNLM"/>
    </source>
</evidence>
<feature type="transmembrane region" description="Helical" evidence="1">
    <location>
        <begin position="118"/>
        <end position="137"/>
    </location>
</feature>
<proteinExistence type="predicted"/>